<sequence>MCPHPLSSLSKHKGNECILSGVQMRRLRDNRCLTMIVTMGDGLKTITSGRCYAVSTRISDTGDSDQIKYGLAQLVDKRLSVVLIPLRSATTTPTTLTKKPGVALESARHGARRCSGRGCDEMDLKCSPNLYLSTS</sequence>
<gene>
    <name evidence="1" type="ORF">AVEN_18052_1</name>
</gene>
<evidence type="ECO:0000313" key="2">
    <source>
        <dbReference type="Proteomes" id="UP000499080"/>
    </source>
</evidence>
<dbReference type="Proteomes" id="UP000499080">
    <property type="component" value="Unassembled WGS sequence"/>
</dbReference>
<name>A0A4Y2H0E1_ARAVE</name>
<comment type="caution">
    <text evidence="1">The sequence shown here is derived from an EMBL/GenBank/DDBJ whole genome shotgun (WGS) entry which is preliminary data.</text>
</comment>
<keyword evidence="2" id="KW-1185">Reference proteome</keyword>
<evidence type="ECO:0000313" key="1">
    <source>
        <dbReference type="EMBL" id="GBM59163.1"/>
    </source>
</evidence>
<protein>
    <submittedName>
        <fullName evidence="1">Uncharacterized protein</fullName>
    </submittedName>
</protein>
<dbReference type="EMBL" id="BGPR01001668">
    <property type="protein sequence ID" value="GBM59163.1"/>
    <property type="molecule type" value="Genomic_DNA"/>
</dbReference>
<reference evidence="1 2" key="1">
    <citation type="journal article" date="2019" name="Sci. Rep.">
        <title>Orb-weaving spider Araneus ventricosus genome elucidates the spidroin gene catalogue.</title>
        <authorList>
            <person name="Kono N."/>
            <person name="Nakamura H."/>
            <person name="Ohtoshi R."/>
            <person name="Moran D.A.P."/>
            <person name="Shinohara A."/>
            <person name="Yoshida Y."/>
            <person name="Fujiwara M."/>
            <person name="Mori M."/>
            <person name="Tomita M."/>
            <person name="Arakawa K."/>
        </authorList>
    </citation>
    <scope>NUCLEOTIDE SEQUENCE [LARGE SCALE GENOMIC DNA]</scope>
</reference>
<organism evidence="1 2">
    <name type="scientific">Araneus ventricosus</name>
    <name type="common">Orbweaver spider</name>
    <name type="synonym">Epeira ventricosa</name>
    <dbReference type="NCBI Taxonomy" id="182803"/>
    <lineage>
        <taxon>Eukaryota</taxon>
        <taxon>Metazoa</taxon>
        <taxon>Ecdysozoa</taxon>
        <taxon>Arthropoda</taxon>
        <taxon>Chelicerata</taxon>
        <taxon>Arachnida</taxon>
        <taxon>Araneae</taxon>
        <taxon>Araneomorphae</taxon>
        <taxon>Entelegynae</taxon>
        <taxon>Araneoidea</taxon>
        <taxon>Araneidae</taxon>
        <taxon>Araneus</taxon>
    </lineage>
</organism>
<proteinExistence type="predicted"/>
<accession>A0A4Y2H0E1</accession>
<dbReference type="AlphaFoldDB" id="A0A4Y2H0E1"/>